<reference evidence="1 2" key="1">
    <citation type="submission" date="2016-03" db="EMBL/GenBank/DDBJ databases">
        <title>Niastella vici sp. nov., isolated from farmland soil.</title>
        <authorList>
            <person name="Chen L."/>
            <person name="Wang D."/>
            <person name="Yang S."/>
            <person name="Wang G."/>
        </authorList>
    </citation>
    <scope>NUCLEOTIDE SEQUENCE [LARGE SCALE GENOMIC DNA]</scope>
    <source>
        <strain evidence="1 2">DJ57</strain>
    </source>
</reference>
<protein>
    <recommendedName>
        <fullName evidence="3">Secretion system C-terminal sorting domain-containing protein</fullName>
    </recommendedName>
</protein>
<accession>A0A1V9G2P0</accession>
<organism evidence="1 2">
    <name type="scientific">Niastella vici</name>
    <dbReference type="NCBI Taxonomy" id="1703345"/>
    <lineage>
        <taxon>Bacteria</taxon>
        <taxon>Pseudomonadati</taxon>
        <taxon>Bacteroidota</taxon>
        <taxon>Chitinophagia</taxon>
        <taxon>Chitinophagales</taxon>
        <taxon>Chitinophagaceae</taxon>
        <taxon>Niastella</taxon>
    </lineage>
</organism>
<keyword evidence="2" id="KW-1185">Reference proteome</keyword>
<dbReference type="AlphaFoldDB" id="A0A1V9G2P0"/>
<dbReference type="Proteomes" id="UP000192796">
    <property type="component" value="Unassembled WGS sequence"/>
</dbReference>
<proteinExistence type="predicted"/>
<evidence type="ECO:0008006" key="3">
    <source>
        <dbReference type="Google" id="ProtNLM"/>
    </source>
</evidence>
<name>A0A1V9G2P0_9BACT</name>
<gene>
    <name evidence="1" type="ORF">A3860_18890</name>
</gene>
<sequence>MVQIQISYSMITHQNQTFNMFAKLRSNVFIDALTLELIAPIQSSLKAILRDERGYECSRLETNIPQGDKTVTWKGLNDLPYGVYTLELSQGDDEMKMRLVKRV</sequence>
<dbReference type="EMBL" id="LVYD01000041">
    <property type="protein sequence ID" value="OQP64824.1"/>
    <property type="molecule type" value="Genomic_DNA"/>
</dbReference>
<evidence type="ECO:0000313" key="2">
    <source>
        <dbReference type="Proteomes" id="UP000192796"/>
    </source>
</evidence>
<evidence type="ECO:0000313" key="1">
    <source>
        <dbReference type="EMBL" id="OQP64824.1"/>
    </source>
</evidence>
<comment type="caution">
    <text evidence="1">The sequence shown here is derived from an EMBL/GenBank/DDBJ whole genome shotgun (WGS) entry which is preliminary data.</text>
</comment>